<dbReference type="EMBL" id="QJUE01000002">
    <property type="protein sequence ID" value="PYE02807.1"/>
    <property type="molecule type" value="Genomic_DNA"/>
</dbReference>
<dbReference type="AlphaFoldDB" id="A0A318QZN7"/>
<sequence length="80" mass="9249">MTESSMWLSGKEASDALRVDEKTLEILRERGYLKPGNHWKSSNDPEQLPWNPKAFYQISGCKRIIEYLKDNYSSIDQIAA</sequence>
<reference evidence="1 2" key="1">
    <citation type="journal article" date="2018" name="Appl. Environ. Microbiol.">
        <title>Genome rearrangement shapes Prochlorococcus ecological adaptation.</title>
        <authorList>
            <person name="Yan W."/>
            <person name="Wei S."/>
            <person name="Wang Q."/>
            <person name="Xiao X."/>
            <person name="Zeng Q."/>
            <person name="Jiao N."/>
            <person name="Zhang R."/>
        </authorList>
    </citation>
    <scope>NUCLEOTIDE SEQUENCE [LARGE SCALE GENOMIC DNA]</scope>
    <source>
        <strain evidence="1 2">XMU1408</strain>
    </source>
</reference>
<dbReference type="OrthoDB" id="541193at2"/>
<dbReference type="Proteomes" id="UP000247807">
    <property type="component" value="Unassembled WGS sequence"/>
</dbReference>
<dbReference type="RefSeq" id="WP_158466304.1">
    <property type="nucleotide sequence ID" value="NZ_QJUE01000002.1"/>
</dbReference>
<proteinExistence type="predicted"/>
<comment type="caution">
    <text evidence="1">The sequence shown here is derived from an EMBL/GenBank/DDBJ whole genome shotgun (WGS) entry which is preliminary data.</text>
</comment>
<evidence type="ECO:0008006" key="3">
    <source>
        <dbReference type="Google" id="ProtNLM"/>
    </source>
</evidence>
<evidence type="ECO:0000313" key="2">
    <source>
        <dbReference type="Proteomes" id="UP000247807"/>
    </source>
</evidence>
<name>A0A318QZN7_PROMR</name>
<gene>
    <name evidence="1" type="ORF">DNJ73_03385</name>
</gene>
<organism evidence="1 2">
    <name type="scientific">Prochlorococcus marinus XMU1408</name>
    <dbReference type="NCBI Taxonomy" id="2213228"/>
    <lineage>
        <taxon>Bacteria</taxon>
        <taxon>Bacillati</taxon>
        <taxon>Cyanobacteriota</taxon>
        <taxon>Cyanophyceae</taxon>
        <taxon>Synechococcales</taxon>
        <taxon>Prochlorococcaceae</taxon>
        <taxon>Prochlorococcus</taxon>
    </lineage>
</organism>
<protein>
    <recommendedName>
        <fullName evidence="3">DNA-binding protein</fullName>
    </recommendedName>
</protein>
<evidence type="ECO:0000313" key="1">
    <source>
        <dbReference type="EMBL" id="PYE02807.1"/>
    </source>
</evidence>
<accession>A0A318QZN7</accession>